<accession>A0ABW1ZWW0</accession>
<reference evidence="2" key="1">
    <citation type="journal article" date="2019" name="Int. J. Syst. Evol. Microbiol.">
        <title>The Global Catalogue of Microorganisms (GCM) 10K type strain sequencing project: providing services to taxonomists for standard genome sequencing and annotation.</title>
        <authorList>
            <consortium name="The Broad Institute Genomics Platform"/>
            <consortium name="The Broad Institute Genome Sequencing Center for Infectious Disease"/>
            <person name="Wu L."/>
            <person name="Ma J."/>
        </authorList>
    </citation>
    <scope>NUCLEOTIDE SEQUENCE [LARGE SCALE GENOMIC DNA]</scope>
    <source>
        <strain evidence="2">NBRC 111756</strain>
    </source>
</reference>
<keyword evidence="2" id="KW-1185">Reference proteome</keyword>
<dbReference type="EMBL" id="JBHSWE010000001">
    <property type="protein sequence ID" value="MFC6669673.1"/>
    <property type="molecule type" value="Genomic_DNA"/>
</dbReference>
<name>A0ABW1ZWW0_9GAMM</name>
<dbReference type="RefSeq" id="WP_379913478.1">
    <property type="nucleotide sequence ID" value="NZ_JBHSWE010000001.1"/>
</dbReference>
<comment type="caution">
    <text evidence="1">The sequence shown here is derived from an EMBL/GenBank/DDBJ whole genome shotgun (WGS) entry which is preliminary data.</text>
</comment>
<protein>
    <recommendedName>
        <fullName evidence="3">Nucleotidyl transferase domain-containing protein</fullName>
    </recommendedName>
</protein>
<dbReference type="InterPro" id="IPR029044">
    <property type="entry name" value="Nucleotide-diphossugar_trans"/>
</dbReference>
<proteinExistence type="predicted"/>
<gene>
    <name evidence="1" type="ORF">ACFQDL_05905</name>
</gene>
<sequence length="123" mass="13733">MVNGDVFTDYPFGRLPQRLEGQAHLVLVDNPPQHPEGDFALRDGRVDPNGAERHTFSGVSVLSPALFDGCEPGAFALAPLLRRAMERGRVTGEHYGGYWVDVGTLERLQQVDRYLREKRIDGD</sequence>
<dbReference type="SUPFAM" id="SSF53448">
    <property type="entry name" value="Nucleotide-diphospho-sugar transferases"/>
    <property type="match status" value="1"/>
</dbReference>
<evidence type="ECO:0008006" key="3">
    <source>
        <dbReference type="Google" id="ProtNLM"/>
    </source>
</evidence>
<evidence type="ECO:0000313" key="2">
    <source>
        <dbReference type="Proteomes" id="UP001596422"/>
    </source>
</evidence>
<evidence type="ECO:0000313" key="1">
    <source>
        <dbReference type="EMBL" id="MFC6669673.1"/>
    </source>
</evidence>
<dbReference type="Proteomes" id="UP001596422">
    <property type="component" value="Unassembled WGS sequence"/>
</dbReference>
<dbReference type="Gene3D" id="3.90.550.10">
    <property type="entry name" value="Spore Coat Polysaccharide Biosynthesis Protein SpsA, Chain A"/>
    <property type="match status" value="1"/>
</dbReference>
<organism evidence="1 2">
    <name type="scientific">Marinobacterium aestuariivivens</name>
    <dbReference type="NCBI Taxonomy" id="1698799"/>
    <lineage>
        <taxon>Bacteria</taxon>
        <taxon>Pseudomonadati</taxon>
        <taxon>Pseudomonadota</taxon>
        <taxon>Gammaproteobacteria</taxon>
        <taxon>Oceanospirillales</taxon>
        <taxon>Oceanospirillaceae</taxon>
        <taxon>Marinobacterium</taxon>
    </lineage>
</organism>